<organism evidence="2 3">
    <name type="scientific">Halosimplex litoreum</name>
    <dbReference type="NCBI Taxonomy" id="1198301"/>
    <lineage>
        <taxon>Archaea</taxon>
        <taxon>Methanobacteriati</taxon>
        <taxon>Methanobacteriota</taxon>
        <taxon>Stenosarchaea group</taxon>
        <taxon>Halobacteria</taxon>
        <taxon>Halobacteriales</taxon>
        <taxon>Haloarculaceae</taxon>
        <taxon>Halosimplex</taxon>
    </lineage>
</organism>
<dbReference type="OrthoDB" id="125215at2157"/>
<evidence type="ECO:0000313" key="2">
    <source>
        <dbReference type="EMBL" id="QPV65006.1"/>
    </source>
</evidence>
<dbReference type="InterPro" id="IPR056613">
    <property type="entry name" value="DUF7287"/>
</dbReference>
<keyword evidence="1" id="KW-0812">Transmembrane</keyword>
<reference evidence="2 3" key="1">
    <citation type="submission" date="2020-12" db="EMBL/GenBank/DDBJ databases">
        <title>Halosimplex halophilum sp. nov. and Halosimplex salinum sp. nov., two new members of the genus Halosimplex.</title>
        <authorList>
            <person name="Cui H.L."/>
        </authorList>
    </citation>
    <scope>NUCLEOTIDE SEQUENCE [LARGE SCALE GENOMIC DNA]</scope>
    <source>
        <strain evidence="2 3">YGH94</strain>
    </source>
</reference>
<dbReference type="KEGG" id="hlt:I7X12_02205"/>
<keyword evidence="1" id="KW-1133">Transmembrane helix</keyword>
<dbReference type="AlphaFoldDB" id="A0A7U3WBL1"/>
<keyword evidence="1" id="KW-0472">Membrane</keyword>
<dbReference type="Pfam" id="PF23958">
    <property type="entry name" value="DUF7287"/>
    <property type="match status" value="1"/>
</dbReference>
<name>A0A7U3WBL1_9EURY</name>
<accession>A0A7U3WBL1</accession>
<sequence>MRRRERGQTTLDFALGMSIFLLSLVFVVAFVPGMLEPFSGGAQSETPAVNRVADDLTQGTLGNASAPYVLDETCTVELFTAGVPGECRYDGTELSDRVGVLERSPVNVTIRGDLDGSGADDILCWDTSVVGGQLAERGASGCGPLLTGGSNPAGSGGKTVSAQRVALLDGQDVTVEVVMW</sequence>
<evidence type="ECO:0000256" key="1">
    <source>
        <dbReference type="SAM" id="Phobius"/>
    </source>
</evidence>
<proteinExistence type="predicted"/>
<evidence type="ECO:0000313" key="3">
    <source>
        <dbReference type="Proteomes" id="UP000595001"/>
    </source>
</evidence>
<protein>
    <submittedName>
        <fullName evidence="2">Uncharacterized protein</fullName>
    </submittedName>
</protein>
<dbReference type="Proteomes" id="UP000595001">
    <property type="component" value="Chromosome"/>
</dbReference>
<dbReference type="EMBL" id="CP065856">
    <property type="protein sequence ID" value="QPV65006.1"/>
    <property type="molecule type" value="Genomic_DNA"/>
</dbReference>
<keyword evidence="3" id="KW-1185">Reference proteome</keyword>
<gene>
    <name evidence="2" type="ORF">I7X12_02205</name>
</gene>
<feature type="transmembrane region" description="Helical" evidence="1">
    <location>
        <begin position="12"/>
        <end position="35"/>
    </location>
</feature>